<organism evidence="1 2">
    <name type="scientific">Suillus placidus</name>
    <dbReference type="NCBI Taxonomy" id="48579"/>
    <lineage>
        <taxon>Eukaryota</taxon>
        <taxon>Fungi</taxon>
        <taxon>Dikarya</taxon>
        <taxon>Basidiomycota</taxon>
        <taxon>Agaricomycotina</taxon>
        <taxon>Agaricomycetes</taxon>
        <taxon>Agaricomycetidae</taxon>
        <taxon>Boletales</taxon>
        <taxon>Suillineae</taxon>
        <taxon>Suillaceae</taxon>
        <taxon>Suillus</taxon>
    </lineage>
</organism>
<comment type="caution">
    <text evidence="1">The sequence shown here is derived from an EMBL/GenBank/DDBJ whole genome shotgun (WGS) entry which is preliminary data.</text>
</comment>
<sequence>MTMAASPPTRKRAVTPDVRPSVSYKPTTADILIVKQYLKSIFITFADELIDVIVDDASYWAHTSVTVNRTVVTHEDGDIMYMRTLPLAVYGTEGDLLLDEENLQGDSEGFDLGGLPPAEARWAAPTRAEPFRKIEFQLWSHDQGWGGDYDSQGTYNGSYSWFDASVERLDSVSWLTGSIKWPFSLISAAVDLSDDLTDDLPADAPNLPDDFTFVRKDVKRPFLPSPSTLQKNFVAEDQTTHHIVTWSYCDNVKEDSPEAIAAESKGRGRKSYDGSFVRDLQVGDCITMRARFPGWSNNAVKAKITVYWAV</sequence>
<reference evidence="1" key="1">
    <citation type="journal article" date="2020" name="New Phytol.">
        <title>Comparative genomics reveals dynamic genome evolution in host specialist ectomycorrhizal fungi.</title>
        <authorList>
            <person name="Lofgren L.A."/>
            <person name="Nguyen N.H."/>
            <person name="Vilgalys R."/>
            <person name="Ruytinx J."/>
            <person name="Liao H.L."/>
            <person name="Branco S."/>
            <person name="Kuo A."/>
            <person name="LaButti K."/>
            <person name="Lipzen A."/>
            <person name="Andreopoulos W."/>
            <person name="Pangilinan J."/>
            <person name="Riley R."/>
            <person name="Hundley H."/>
            <person name="Na H."/>
            <person name="Barry K."/>
            <person name="Grigoriev I.V."/>
            <person name="Stajich J.E."/>
            <person name="Kennedy P.G."/>
        </authorList>
    </citation>
    <scope>NUCLEOTIDE SEQUENCE</scope>
    <source>
        <strain evidence="1">DOB743</strain>
    </source>
</reference>
<dbReference type="OrthoDB" id="66095at2759"/>
<protein>
    <submittedName>
        <fullName evidence="1">Uncharacterized protein</fullName>
    </submittedName>
</protein>
<evidence type="ECO:0000313" key="2">
    <source>
        <dbReference type="Proteomes" id="UP000714275"/>
    </source>
</evidence>
<proteinExistence type="predicted"/>
<accession>A0A9P7D8N2</accession>
<dbReference type="AlphaFoldDB" id="A0A9P7D8N2"/>
<dbReference type="EMBL" id="JABBWD010000003">
    <property type="protein sequence ID" value="KAG1782611.1"/>
    <property type="molecule type" value="Genomic_DNA"/>
</dbReference>
<keyword evidence="2" id="KW-1185">Reference proteome</keyword>
<name>A0A9P7D8N2_9AGAM</name>
<gene>
    <name evidence="1" type="ORF">EV702DRAFT_1192283</name>
</gene>
<evidence type="ECO:0000313" key="1">
    <source>
        <dbReference type="EMBL" id="KAG1782611.1"/>
    </source>
</evidence>
<dbReference type="Proteomes" id="UP000714275">
    <property type="component" value="Unassembled WGS sequence"/>
</dbReference>